<proteinExistence type="predicted"/>
<evidence type="ECO:0000259" key="1">
    <source>
        <dbReference type="Pfam" id="PF12476"/>
    </source>
</evidence>
<dbReference type="Pfam" id="PF12476">
    <property type="entry name" value="DUF3696"/>
    <property type="match status" value="1"/>
</dbReference>
<dbReference type="Gene3D" id="3.40.50.300">
    <property type="entry name" value="P-loop containing nucleotide triphosphate hydrolases"/>
    <property type="match status" value="2"/>
</dbReference>
<feature type="domain" description="Endonuclease GajA/Old nuclease/RecF-like AAA" evidence="2">
    <location>
        <begin position="17"/>
        <end position="482"/>
    </location>
</feature>
<dbReference type="SUPFAM" id="SSF52540">
    <property type="entry name" value="P-loop containing nucleoside triphosphate hydrolases"/>
    <property type="match status" value="1"/>
</dbReference>
<dbReference type="InterPro" id="IPR022532">
    <property type="entry name" value="DUF3696"/>
</dbReference>
<gene>
    <name evidence="3" type="ORF">DVG78_20305</name>
</gene>
<dbReference type="Pfam" id="PF13175">
    <property type="entry name" value="AAA_15"/>
    <property type="match status" value="1"/>
</dbReference>
<dbReference type="AlphaFoldDB" id="A0A369IBT1"/>
<dbReference type="InterPro" id="IPR027417">
    <property type="entry name" value="P-loop_NTPase"/>
</dbReference>
<dbReference type="PANTHER" id="PTHR43581">
    <property type="entry name" value="ATP/GTP PHOSPHATASE"/>
    <property type="match status" value="1"/>
</dbReference>
<accession>A0A369IBT1</accession>
<dbReference type="InterPro" id="IPR041685">
    <property type="entry name" value="AAA_GajA/Old/RecF-like"/>
</dbReference>
<dbReference type="InterPro" id="IPR051396">
    <property type="entry name" value="Bact_Antivir_Def_Nuclease"/>
</dbReference>
<evidence type="ECO:0000259" key="2">
    <source>
        <dbReference type="Pfam" id="PF13175"/>
    </source>
</evidence>
<dbReference type="PANTHER" id="PTHR43581:SF4">
    <property type="entry name" value="ATP_GTP PHOSPHATASE"/>
    <property type="match status" value="1"/>
</dbReference>
<dbReference type="Proteomes" id="UP000253141">
    <property type="component" value="Unassembled WGS sequence"/>
</dbReference>
<evidence type="ECO:0000313" key="3">
    <source>
        <dbReference type="EMBL" id="RDB04126.1"/>
    </source>
</evidence>
<comment type="caution">
    <text evidence="3">The sequence shown here is derived from an EMBL/GenBank/DDBJ whole genome shotgun (WGS) entry which is preliminary data.</text>
</comment>
<name>A0A369IBT1_9BACT</name>
<reference evidence="3 4" key="1">
    <citation type="submission" date="2018-07" db="EMBL/GenBank/DDBJ databases">
        <title>Genome analysis of Runella aurantiaca.</title>
        <authorList>
            <person name="Yang X."/>
        </authorList>
    </citation>
    <scope>NUCLEOTIDE SEQUENCE [LARGE SCALE GENOMIC DNA]</scope>
    <source>
        <strain evidence="3 4">YX9</strain>
    </source>
</reference>
<dbReference type="EMBL" id="QPIW01000019">
    <property type="protein sequence ID" value="RDB04126.1"/>
    <property type="molecule type" value="Genomic_DNA"/>
</dbReference>
<organism evidence="3 4">
    <name type="scientific">Runella aurantiaca</name>
    <dbReference type="NCBI Taxonomy" id="2282308"/>
    <lineage>
        <taxon>Bacteria</taxon>
        <taxon>Pseudomonadati</taxon>
        <taxon>Bacteroidota</taxon>
        <taxon>Cytophagia</taxon>
        <taxon>Cytophagales</taxon>
        <taxon>Spirosomataceae</taxon>
        <taxon>Runella</taxon>
    </lineage>
</organism>
<evidence type="ECO:0000313" key="4">
    <source>
        <dbReference type="Proteomes" id="UP000253141"/>
    </source>
</evidence>
<feature type="domain" description="DUF3696" evidence="1">
    <location>
        <begin position="531"/>
        <end position="582"/>
    </location>
</feature>
<sequence length="592" mass="68597">MAAQTITPMNTHLKGFGLENFRVFKDYTWFDFAPITVLTGTNSSGKSSLIKALLLLENSISKPGQLKLEFSNDNVYQLGNFERIINNKSSDNTVSFHFPYQLQHFPTLGDSYECQVSVTFRKEDDSDAATVANFSILVKNTPLLIYGDNKLWFYFDIFLSEVFLKLNEFKINEYKKMRVPLLDPFKDSNELKKKDIVDSITFLLLKKLDNFSAKTKEQSFKDFAASLRGVDKGYSEIIEKKTKQELEEILDLYQKKIQLKKGSPDTELTTKIYSTTYNPELEEEVVEFMDVHEDDNPLRTILRTYGLSDSLIEFIDLEVLGFSNRFLKGEWLNELQKIQYQPAVRGKVNRIYRKEEKDVLNELITAFFEKKVPEKNIDFLQKWSARFNLLGEIKPFLDSKYNVQSIEIGDSPLVEQGLGISQLVALLLTIITKEDNKKVFIFEEPEANLHPKFQSQLADMFIDAAKTFNIQFIIETHSEYLIRKLQYLIAKSAALPEPQVKDDDRDKITPDDIFMGKKELKRFKRAEPKMKKEDLNIYYFHDPNNVPAGEPQVKKIEILEDGSLSSDFGTGFFDEATNWKFELMRLKNAQKN</sequence>
<protein>
    <submittedName>
        <fullName evidence="3">DUF3696 domain-containing protein</fullName>
    </submittedName>
</protein>
<keyword evidence="4" id="KW-1185">Reference proteome</keyword>